<keyword evidence="3" id="KW-1133">Transmembrane helix</keyword>
<organism evidence="5 6">
    <name type="scientific">Pundamilia nyererei</name>
    <dbReference type="NCBI Taxonomy" id="303518"/>
    <lineage>
        <taxon>Eukaryota</taxon>
        <taxon>Metazoa</taxon>
        <taxon>Chordata</taxon>
        <taxon>Craniata</taxon>
        <taxon>Vertebrata</taxon>
        <taxon>Euteleostomi</taxon>
        <taxon>Actinopterygii</taxon>
        <taxon>Neopterygii</taxon>
        <taxon>Teleostei</taxon>
        <taxon>Neoteleostei</taxon>
        <taxon>Acanthomorphata</taxon>
        <taxon>Ovalentaria</taxon>
        <taxon>Cichlomorphae</taxon>
        <taxon>Cichliformes</taxon>
        <taxon>Cichlidae</taxon>
        <taxon>African cichlids</taxon>
        <taxon>Pseudocrenilabrinae</taxon>
        <taxon>Haplochromini</taxon>
        <taxon>Pundamilia</taxon>
    </lineage>
</organism>
<dbReference type="SMART" id="SM00034">
    <property type="entry name" value="CLECT"/>
    <property type="match status" value="1"/>
</dbReference>
<evidence type="ECO:0000259" key="4">
    <source>
        <dbReference type="PROSITE" id="PS50041"/>
    </source>
</evidence>
<sequence>MDCENGADTSTRKRKLCRLVALSFALLCILQATLNISLRLAFYSSDTTKTPDCEAIIKNLTKEEDIKMNELACYIQQGWIYFKHSLYYVSSTKNTWKDSREDCLQRGADLVIINSREEQNFIREFKSRTWIGLTDAEKEQTWKWVDGTTPTISFWNTDEPNSYGGNDEDCGEIYYYERENSWNDTPCGRKNVWICERKM</sequence>
<dbReference type="PROSITE" id="PS00615">
    <property type="entry name" value="C_TYPE_LECTIN_1"/>
    <property type="match status" value="1"/>
</dbReference>
<dbReference type="Pfam" id="PF00059">
    <property type="entry name" value="Lectin_C"/>
    <property type="match status" value="1"/>
</dbReference>
<keyword evidence="5" id="KW-1185">Reference proteome</keyword>
<accession>A0A9Y3VIX1</accession>
<keyword evidence="3" id="KW-0812">Transmembrane</keyword>
<dbReference type="InterPro" id="IPR050111">
    <property type="entry name" value="C-type_lectin/snaclec_domain"/>
</dbReference>
<dbReference type="InterPro" id="IPR001304">
    <property type="entry name" value="C-type_lectin-like"/>
</dbReference>
<dbReference type="Gene3D" id="3.10.100.10">
    <property type="entry name" value="Mannose-Binding Protein A, subunit A"/>
    <property type="match status" value="1"/>
</dbReference>
<dbReference type="CDD" id="cd03590">
    <property type="entry name" value="CLECT_DC-SIGN_like"/>
    <property type="match status" value="1"/>
</dbReference>
<gene>
    <name evidence="6" type="primary">LOC102195980</name>
</gene>
<reference evidence="6" key="1">
    <citation type="submission" date="2025-08" db="UniProtKB">
        <authorList>
            <consortium name="RefSeq"/>
        </authorList>
    </citation>
    <scope>IDENTIFICATION</scope>
</reference>
<dbReference type="AlphaFoldDB" id="A0A9Y3VIX1"/>
<evidence type="ECO:0000313" key="5">
    <source>
        <dbReference type="Proteomes" id="UP000695023"/>
    </source>
</evidence>
<dbReference type="InterPro" id="IPR016186">
    <property type="entry name" value="C-type_lectin-like/link_sf"/>
</dbReference>
<evidence type="ECO:0000313" key="6">
    <source>
        <dbReference type="RefSeq" id="XP_005736392.2"/>
    </source>
</evidence>
<name>A0A9Y3VIX1_9CICH</name>
<keyword evidence="2" id="KW-1015">Disulfide bond</keyword>
<dbReference type="PROSITE" id="PS50041">
    <property type="entry name" value="C_TYPE_LECTIN_2"/>
    <property type="match status" value="1"/>
</dbReference>
<dbReference type="GeneID" id="102195980"/>
<dbReference type="PANTHER" id="PTHR22803">
    <property type="entry name" value="MANNOSE, PHOSPHOLIPASE, LECTIN RECEPTOR RELATED"/>
    <property type="match status" value="1"/>
</dbReference>
<dbReference type="RefSeq" id="XP_005736392.2">
    <property type="nucleotide sequence ID" value="XM_005736335.2"/>
</dbReference>
<evidence type="ECO:0000256" key="1">
    <source>
        <dbReference type="ARBA" id="ARBA00022734"/>
    </source>
</evidence>
<protein>
    <submittedName>
        <fullName evidence="6">CD209 antigen-like protein A</fullName>
    </submittedName>
</protein>
<dbReference type="GO" id="GO:0030246">
    <property type="term" value="F:carbohydrate binding"/>
    <property type="evidence" value="ECO:0007669"/>
    <property type="project" value="UniProtKB-KW"/>
</dbReference>
<evidence type="ECO:0000256" key="3">
    <source>
        <dbReference type="SAM" id="Phobius"/>
    </source>
</evidence>
<keyword evidence="3" id="KW-0472">Membrane</keyword>
<dbReference type="InterPro" id="IPR016187">
    <property type="entry name" value="CTDL_fold"/>
</dbReference>
<evidence type="ECO:0000256" key="2">
    <source>
        <dbReference type="ARBA" id="ARBA00023157"/>
    </source>
</evidence>
<feature type="domain" description="C-type lectin" evidence="4">
    <location>
        <begin position="82"/>
        <end position="196"/>
    </location>
</feature>
<dbReference type="Proteomes" id="UP000695023">
    <property type="component" value="Unplaced"/>
</dbReference>
<feature type="transmembrane region" description="Helical" evidence="3">
    <location>
        <begin position="19"/>
        <end position="42"/>
    </location>
</feature>
<dbReference type="InterPro" id="IPR033989">
    <property type="entry name" value="CD209-like_CTLD"/>
</dbReference>
<keyword evidence="1" id="KW-0430">Lectin</keyword>
<dbReference type="SUPFAM" id="SSF56436">
    <property type="entry name" value="C-type lectin-like"/>
    <property type="match status" value="1"/>
</dbReference>
<proteinExistence type="predicted"/>
<dbReference type="InterPro" id="IPR018378">
    <property type="entry name" value="C-type_lectin_CS"/>
</dbReference>